<evidence type="ECO:0000256" key="1">
    <source>
        <dbReference type="ARBA" id="ARBA00009437"/>
    </source>
</evidence>
<dbReference type="PROSITE" id="PS50931">
    <property type="entry name" value="HTH_LYSR"/>
    <property type="match status" value="1"/>
</dbReference>
<dbReference type="Gene3D" id="1.10.10.10">
    <property type="entry name" value="Winged helix-like DNA-binding domain superfamily/Winged helix DNA-binding domain"/>
    <property type="match status" value="1"/>
</dbReference>
<proteinExistence type="inferred from homology"/>
<dbReference type="AlphaFoldDB" id="A0A7X6H9K1"/>
<comment type="similarity">
    <text evidence="1">Belongs to the LysR transcriptional regulatory family.</text>
</comment>
<dbReference type="SUPFAM" id="SSF46785">
    <property type="entry name" value="Winged helix' DNA-binding domain"/>
    <property type="match status" value="1"/>
</dbReference>
<dbReference type="InterPro" id="IPR005119">
    <property type="entry name" value="LysR_subst-bd"/>
</dbReference>
<dbReference type="PANTHER" id="PTHR30346">
    <property type="entry name" value="TRANSCRIPTIONAL DUAL REGULATOR HCAR-RELATED"/>
    <property type="match status" value="1"/>
</dbReference>
<dbReference type="PRINTS" id="PR00039">
    <property type="entry name" value="HTHLYSR"/>
</dbReference>
<evidence type="ECO:0000256" key="3">
    <source>
        <dbReference type="ARBA" id="ARBA00023125"/>
    </source>
</evidence>
<dbReference type="GO" id="GO:0003700">
    <property type="term" value="F:DNA-binding transcription factor activity"/>
    <property type="evidence" value="ECO:0007669"/>
    <property type="project" value="InterPro"/>
</dbReference>
<dbReference type="RefSeq" id="WP_168484327.1">
    <property type="nucleotide sequence ID" value="NZ_JAAZSQ010000001.1"/>
</dbReference>
<comment type="caution">
    <text evidence="6">The sequence shown here is derived from an EMBL/GenBank/DDBJ whole genome shotgun (WGS) entry which is preliminary data.</text>
</comment>
<evidence type="ECO:0000259" key="5">
    <source>
        <dbReference type="PROSITE" id="PS50931"/>
    </source>
</evidence>
<gene>
    <name evidence="6" type="ORF">HGG74_00145</name>
</gene>
<dbReference type="GO" id="GO:0032993">
    <property type="term" value="C:protein-DNA complex"/>
    <property type="evidence" value="ECO:0007669"/>
    <property type="project" value="TreeGrafter"/>
</dbReference>
<dbReference type="InterPro" id="IPR000847">
    <property type="entry name" value="LysR_HTH_N"/>
</dbReference>
<feature type="domain" description="HTH lysR-type" evidence="5">
    <location>
        <begin position="4"/>
        <end position="62"/>
    </location>
</feature>
<dbReference type="Gene3D" id="3.40.190.10">
    <property type="entry name" value="Periplasmic binding protein-like II"/>
    <property type="match status" value="2"/>
</dbReference>
<protein>
    <submittedName>
        <fullName evidence="6">LysR family transcriptional regulator</fullName>
    </submittedName>
</protein>
<keyword evidence="3" id="KW-0238">DNA-binding</keyword>
<dbReference type="InterPro" id="IPR036390">
    <property type="entry name" value="WH_DNA-bd_sf"/>
</dbReference>
<organism evidence="6 7">
    <name type="scientific">Arthrobacter mobilis</name>
    <dbReference type="NCBI Taxonomy" id="2724944"/>
    <lineage>
        <taxon>Bacteria</taxon>
        <taxon>Bacillati</taxon>
        <taxon>Actinomycetota</taxon>
        <taxon>Actinomycetes</taxon>
        <taxon>Micrococcales</taxon>
        <taxon>Micrococcaceae</taxon>
        <taxon>Arthrobacter</taxon>
    </lineage>
</organism>
<dbReference type="Proteomes" id="UP000544090">
    <property type="component" value="Unassembled WGS sequence"/>
</dbReference>
<keyword evidence="4" id="KW-0804">Transcription</keyword>
<keyword evidence="7" id="KW-1185">Reference proteome</keyword>
<sequence>MVEFTLRQLELFAALPDHPTLSAAAVALHISEPALSQAITGLEKSVGEQLCVRRKAKGLQLTPAGQFFAERARRLLREAGELASELAEVNGRLKGPVRLGCYTGLASNVLPPVLAGFPALHPEVVLEIEVGSQDELLSALDAGRLDAAIVYDLQLPPGLQRRNIYETEVVAILAADHRLAGEAAVDLTELAPEPLIMLESTPSTLNTRLMFAERGLNPNLLMSVPVIELVRALVGRGLGYSLLMSRPNSQDTTTEGRRVVVRPLAPRSGITSVTAVWPEQVAPSRRTAAVLDFATSCFAAPEGTNVNGQYS</sequence>
<reference evidence="6 7" key="1">
    <citation type="submission" date="2020-04" db="EMBL/GenBank/DDBJ databases">
        <title>Arthrobacter sp. nov.</title>
        <authorList>
            <person name="Liu S."/>
        </authorList>
    </citation>
    <scope>NUCLEOTIDE SEQUENCE [LARGE SCALE GENOMIC DNA]</scope>
    <source>
        <strain evidence="6 7">E918</strain>
    </source>
</reference>
<evidence type="ECO:0000256" key="4">
    <source>
        <dbReference type="ARBA" id="ARBA00023163"/>
    </source>
</evidence>
<evidence type="ECO:0000256" key="2">
    <source>
        <dbReference type="ARBA" id="ARBA00023015"/>
    </source>
</evidence>
<dbReference type="GO" id="GO:0003677">
    <property type="term" value="F:DNA binding"/>
    <property type="evidence" value="ECO:0007669"/>
    <property type="project" value="UniProtKB-KW"/>
</dbReference>
<dbReference type="InterPro" id="IPR036388">
    <property type="entry name" value="WH-like_DNA-bd_sf"/>
</dbReference>
<dbReference type="EMBL" id="JAAZSQ010000001">
    <property type="protein sequence ID" value="NKX52966.1"/>
    <property type="molecule type" value="Genomic_DNA"/>
</dbReference>
<dbReference type="Pfam" id="PF00126">
    <property type="entry name" value="HTH_1"/>
    <property type="match status" value="1"/>
</dbReference>
<evidence type="ECO:0000313" key="6">
    <source>
        <dbReference type="EMBL" id="NKX52966.1"/>
    </source>
</evidence>
<dbReference type="Pfam" id="PF03466">
    <property type="entry name" value="LysR_substrate"/>
    <property type="match status" value="1"/>
</dbReference>
<dbReference type="PANTHER" id="PTHR30346:SF0">
    <property type="entry name" value="HCA OPERON TRANSCRIPTIONAL ACTIVATOR HCAR"/>
    <property type="match status" value="1"/>
</dbReference>
<name>A0A7X6H9K1_9MICC</name>
<dbReference type="SUPFAM" id="SSF53850">
    <property type="entry name" value="Periplasmic binding protein-like II"/>
    <property type="match status" value="1"/>
</dbReference>
<evidence type="ECO:0000313" key="7">
    <source>
        <dbReference type="Proteomes" id="UP000544090"/>
    </source>
</evidence>
<keyword evidence="2" id="KW-0805">Transcription regulation</keyword>
<accession>A0A7X6H9K1</accession>